<dbReference type="AlphaFoldDB" id="A0A1G7LIE1"/>
<dbReference type="STRING" id="1082479.SAMN05216241_101260"/>
<dbReference type="OrthoDB" id="7187254at2"/>
<proteinExistence type="predicted"/>
<evidence type="ECO:0000256" key="1">
    <source>
        <dbReference type="SAM" id="Phobius"/>
    </source>
</evidence>
<reference evidence="2 3" key="1">
    <citation type="submission" date="2016-10" db="EMBL/GenBank/DDBJ databases">
        <authorList>
            <person name="de Groot N.N."/>
        </authorList>
    </citation>
    <scope>NUCLEOTIDE SEQUENCE [LARGE SCALE GENOMIC DNA]</scope>
    <source>
        <strain evidence="2 3">DSM 25584</strain>
    </source>
</reference>
<gene>
    <name evidence="2" type="ORF">SAMN05216241_101260</name>
</gene>
<evidence type="ECO:0000313" key="3">
    <source>
        <dbReference type="Proteomes" id="UP000199415"/>
    </source>
</evidence>
<feature type="transmembrane region" description="Helical" evidence="1">
    <location>
        <begin position="73"/>
        <end position="92"/>
    </location>
</feature>
<dbReference type="Proteomes" id="UP000199415">
    <property type="component" value="Unassembled WGS sequence"/>
</dbReference>
<keyword evidence="1 2" id="KW-0812">Transmembrane</keyword>
<name>A0A1G7LIE1_9PROT</name>
<protein>
    <submittedName>
        <fullName evidence="2">Transmembrane transcriptional regulator (Anti-sigma factor RsiW)</fullName>
    </submittedName>
</protein>
<evidence type="ECO:0000313" key="2">
    <source>
        <dbReference type="EMBL" id="SDF49213.1"/>
    </source>
</evidence>
<accession>A0A1G7LIE1</accession>
<sequence length="262" mass="27989">MTEPPTDDELQDLLDGRLRGPRLLAVLAHLRDHPDLAEHVQELRRTDAALRELARPADRGGQRRLRGGRVARALIPAAGLVAAVLLAVWWLAGAPWPDVTASTQRASVAGLADRATTAHHHLARVGRPGVDFRADAVDAFWTWSAQAFGTGIMPPDLSDLGYTFAGARVLPTHGQPASVLAYERPDGLMITVYCWTPVAPAGQGLTHVRRNGYHVGVGQEPHLGVAVVAPRRVDDFAAIAATVLRALDTADPGARWPTASGP</sequence>
<organism evidence="2 3">
    <name type="scientific">Limimonas halophila</name>
    <dbReference type="NCBI Taxonomy" id="1082479"/>
    <lineage>
        <taxon>Bacteria</taxon>
        <taxon>Pseudomonadati</taxon>
        <taxon>Pseudomonadota</taxon>
        <taxon>Alphaproteobacteria</taxon>
        <taxon>Rhodospirillales</taxon>
        <taxon>Rhodovibrionaceae</taxon>
        <taxon>Limimonas</taxon>
    </lineage>
</organism>
<dbReference type="EMBL" id="FNCE01000001">
    <property type="protein sequence ID" value="SDF49213.1"/>
    <property type="molecule type" value="Genomic_DNA"/>
</dbReference>
<keyword evidence="1" id="KW-1133">Transmembrane helix</keyword>
<keyword evidence="1" id="KW-0472">Membrane</keyword>
<keyword evidence="3" id="KW-1185">Reference proteome</keyword>
<dbReference type="RefSeq" id="WP_090018301.1">
    <property type="nucleotide sequence ID" value="NZ_FNCE01000001.1"/>
</dbReference>